<protein>
    <submittedName>
        <fullName evidence="5">Ornithine racemase</fullName>
    </submittedName>
</protein>
<dbReference type="Pfam" id="PF01168">
    <property type="entry name" value="Ala_racemase_N"/>
    <property type="match status" value="1"/>
</dbReference>
<sequence>MNPRIDVDYSKLKHNAKRMVTKYKDFGIHVAAVTKGFCAMPEIAEAIYEGGIKYFADSRIENLIKLKDFPVEKILLRLPMISQVEKVVEYADISLNSEIKTIKALNESAKKNSKLHKIVLMIDLGDLREGFFNDHEIDTVCHQLQALENIKVVGIGTNLTCYGGVIPNEENLGRLVKLGKHVEETLDIKLEIVSGGNSSSVYILEQGKAIEGINQLRLGEAILLGTESAYGENISDNYQDVFTLVAEIIEIKEKPSLPLGEIGRDAFGNVPVFEDKGVRQRAILAIGKQDFGTHKIEPIDKSIEILGSSSDHLILDITDCERNLKIGDELKFHVGYGAMMALMTSEYVYKNIIK</sequence>
<dbReference type="GO" id="GO:0005829">
    <property type="term" value="C:cytosol"/>
    <property type="evidence" value="ECO:0007669"/>
    <property type="project" value="TreeGrafter"/>
</dbReference>
<dbReference type="CDD" id="cd06815">
    <property type="entry name" value="PLPDE_III_AR_like_1"/>
    <property type="match status" value="1"/>
</dbReference>
<evidence type="ECO:0000313" key="5">
    <source>
        <dbReference type="EMBL" id="SNS33331.1"/>
    </source>
</evidence>
<keyword evidence="2" id="KW-0663">Pyridoxal phosphate</keyword>
<organism evidence="5 6">
    <name type="scientific">Anaerovirgula multivorans</name>
    <dbReference type="NCBI Taxonomy" id="312168"/>
    <lineage>
        <taxon>Bacteria</taxon>
        <taxon>Bacillati</taxon>
        <taxon>Bacillota</taxon>
        <taxon>Clostridia</taxon>
        <taxon>Peptostreptococcales</taxon>
        <taxon>Natronincolaceae</taxon>
        <taxon>Anaerovirgula</taxon>
    </lineage>
</organism>
<dbReference type="InterPro" id="IPR000821">
    <property type="entry name" value="Ala_racemase"/>
</dbReference>
<dbReference type="Gene3D" id="3.20.20.10">
    <property type="entry name" value="Alanine racemase"/>
    <property type="match status" value="1"/>
</dbReference>
<keyword evidence="3" id="KW-0413">Isomerase</keyword>
<dbReference type="EMBL" id="FZOJ01000008">
    <property type="protein sequence ID" value="SNS33331.1"/>
    <property type="molecule type" value="Genomic_DNA"/>
</dbReference>
<feature type="domain" description="Alanine racemase N-terminal" evidence="4">
    <location>
        <begin position="7"/>
        <end position="223"/>
    </location>
</feature>
<comment type="cofactor">
    <cofactor evidence="1">
        <name>pyridoxal 5'-phosphate</name>
        <dbReference type="ChEBI" id="CHEBI:597326"/>
    </cofactor>
</comment>
<dbReference type="GO" id="GO:0030170">
    <property type="term" value="F:pyridoxal phosphate binding"/>
    <property type="evidence" value="ECO:0007669"/>
    <property type="project" value="TreeGrafter"/>
</dbReference>
<evidence type="ECO:0000313" key="6">
    <source>
        <dbReference type="Proteomes" id="UP000198304"/>
    </source>
</evidence>
<dbReference type="RefSeq" id="WP_089282716.1">
    <property type="nucleotide sequence ID" value="NZ_FZOJ01000008.1"/>
</dbReference>
<proteinExistence type="predicted"/>
<evidence type="ECO:0000259" key="4">
    <source>
        <dbReference type="Pfam" id="PF01168"/>
    </source>
</evidence>
<dbReference type="PANTHER" id="PTHR30511">
    <property type="entry name" value="ALANINE RACEMASE"/>
    <property type="match status" value="1"/>
</dbReference>
<dbReference type="NCBIfam" id="NF040742">
    <property type="entry name" value="racem_Orr"/>
    <property type="match status" value="1"/>
</dbReference>
<dbReference type="GO" id="GO:0008784">
    <property type="term" value="F:alanine racemase activity"/>
    <property type="evidence" value="ECO:0007669"/>
    <property type="project" value="TreeGrafter"/>
</dbReference>
<reference evidence="5 6" key="1">
    <citation type="submission" date="2017-06" db="EMBL/GenBank/DDBJ databases">
        <authorList>
            <person name="Kim H.J."/>
            <person name="Triplett B.A."/>
        </authorList>
    </citation>
    <scope>NUCLEOTIDE SEQUENCE [LARGE SCALE GENOMIC DNA]</scope>
    <source>
        <strain evidence="5 6">SCA</strain>
    </source>
</reference>
<dbReference type="Proteomes" id="UP000198304">
    <property type="component" value="Unassembled WGS sequence"/>
</dbReference>
<evidence type="ECO:0000256" key="3">
    <source>
        <dbReference type="ARBA" id="ARBA00023235"/>
    </source>
</evidence>
<dbReference type="InterPro" id="IPR001608">
    <property type="entry name" value="Ala_racemase_N"/>
</dbReference>
<gene>
    <name evidence="5" type="ORF">SAMN05446037_100832</name>
</gene>
<evidence type="ECO:0000256" key="2">
    <source>
        <dbReference type="ARBA" id="ARBA00022898"/>
    </source>
</evidence>
<evidence type="ECO:0000256" key="1">
    <source>
        <dbReference type="ARBA" id="ARBA00001933"/>
    </source>
</evidence>
<dbReference type="OrthoDB" id="504078at2"/>
<keyword evidence="6" id="KW-1185">Reference proteome</keyword>
<accession>A0A239DMP6</accession>
<dbReference type="InterPro" id="IPR029066">
    <property type="entry name" value="PLP-binding_barrel"/>
</dbReference>
<dbReference type="AlphaFoldDB" id="A0A239DMP6"/>
<dbReference type="PANTHER" id="PTHR30511:SF3">
    <property type="entry name" value="LYSINE RACEMASE"/>
    <property type="match status" value="1"/>
</dbReference>
<dbReference type="SUPFAM" id="SSF51419">
    <property type="entry name" value="PLP-binding barrel"/>
    <property type="match status" value="1"/>
</dbReference>
<name>A0A239DMP6_9FIRM</name>